<accession>A0A5B7H942</accession>
<dbReference type="AlphaFoldDB" id="A0A5B7H942"/>
<reference evidence="2 3" key="1">
    <citation type="submission" date="2019-05" db="EMBL/GenBank/DDBJ databases">
        <title>Another draft genome of Portunus trituberculatus and its Hox gene families provides insights of decapod evolution.</title>
        <authorList>
            <person name="Jeong J.-H."/>
            <person name="Song I."/>
            <person name="Kim S."/>
            <person name="Choi T."/>
            <person name="Kim D."/>
            <person name="Ryu S."/>
            <person name="Kim W."/>
        </authorList>
    </citation>
    <scope>NUCLEOTIDE SEQUENCE [LARGE SCALE GENOMIC DNA]</scope>
    <source>
        <tissue evidence="2">Muscle</tissue>
    </source>
</reference>
<comment type="caution">
    <text evidence="2">The sequence shown here is derived from an EMBL/GenBank/DDBJ whole genome shotgun (WGS) entry which is preliminary data.</text>
</comment>
<feature type="region of interest" description="Disordered" evidence="1">
    <location>
        <begin position="1"/>
        <end position="29"/>
    </location>
</feature>
<protein>
    <submittedName>
        <fullName evidence="2">Uncharacterized protein</fullName>
    </submittedName>
</protein>
<evidence type="ECO:0000313" key="2">
    <source>
        <dbReference type="EMBL" id="MPC65797.1"/>
    </source>
</evidence>
<gene>
    <name evidence="2" type="ORF">E2C01_059934</name>
</gene>
<evidence type="ECO:0000256" key="1">
    <source>
        <dbReference type="SAM" id="MobiDB-lite"/>
    </source>
</evidence>
<proteinExistence type="predicted"/>
<dbReference type="EMBL" id="VSRR010023855">
    <property type="protein sequence ID" value="MPC65797.1"/>
    <property type="molecule type" value="Genomic_DNA"/>
</dbReference>
<feature type="compositionally biased region" description="Basic and acidic residues" evidence="1">
    <location>
        <begin position="1"/>
        <end position="11"/>
    </location>
</feature>
<evidence type="ECO:0000313" key="3">
    <source>
        <dbReference type="Proteomes" id="UP000324222"/>
    </source>
</evidence>
<organism evidence="2 3">
    <name type="scientific">Portunus trituberculatus</name>
    <name type="common">Swimming crab</name>
    <name type="synonym">Neptunus trituberculatus</name>
    <dbReference type="NCBI Taxonomy" id="210409"/>
    <lineage>
        <taxon>Eukaryota</taxon>
        <taxon>Metazoa</taxon>
        <taxon>Ecdysozoa</taxon>
        <taxon>Arthropoda</taxon>
        <taxon>Crustacea</taxon>
        <taxon>Multicrustacea</taxon>
        <taxon>Malacostraca</taxon>
        <taxon>Eumalacostraca</taxon>
        <taxon>Eucarida</taxon>
        <taxon>Decapoda</taxon>
        <taxon>Pleocyemata</taxon>
        <taxon>Brachyura</taxon>
        <taxon>Eubrachyura</taxon>
        <taxon>Portunoidea</taxon>
        <taxon>Portunidae</taxon>
        <taxon>Portuninae</taxon>
        <taxon>Portunus</taxon>
    </lineage>
</organism>
<feature type="region of interest" description="Disordered" evidence="1">
    <location>
        <begin position="66"/>
        <end position="91"/>
    </location>
</feature>
<dbReference type="Proteomes" id="UP000324222">
    <property type="component" value="Unassembled WGS sequence"/>
</dbReference>
<name>A0A5B7H942_PORTR</name>
<keyword evidence="3" id="KW-1185">Reference proteome</keyword>
<feature type="compositionally biased region" description="Basic and acidic residues" evidence="1">
    <location>
        <begin position="66"/>
        <end position="77"/>
    </location>
</feature>
<sequence length="91" mass="10170">MENSEDSRARAQEQVVTAGSGRDDGKDLREHVRRQLTYSVVELGETAGDLGSLKLHSSRENQRQVLRAERWSSESNRRSCATIRGSHGDDS</sequence>